<organism evidence="2 3">
    <name type="scientific">Lithospermum erythrorhizon</name>
    <name type="common">Purple gromwell</name>
    <name type="synonym">Lithospermum officinale var. erythrorhizon</name>
    <dbReference type="NCBI Taxonomy" id="34254"/>
    <lineage>
        <taxon>Eukaryota</taxon>
        <taxon>Viridiplantae</taxon>
        <taxon>Streptophyta</taxon>
        <taxon>Embryophyta</taxon>
        <taxon>Tracheophyta</taxon>
        <taxon>Spermatophyta</taxon>
        <taxon>Magnoliopsida</taxon>
        <taxon>eudicotyledons</taxon>
        <taxon>Gunneridae</taxon>
        <taxon>Pentapetalae</taxon>
        <taxon>asterids</taxon>
        <taxon>lamiids</taxon>
        <taxon>Boraginales</taxon>
        <taxon>Boraginaceae</taxon>
        <taxon>Boraginoideae</taxon>
        <taxon>Lithospermeae</taxon>
        <taxon>Lithospermum</taxon>
    </lineage>
</organism>
<comment type="caution">
    <text evidence="2">The sequence shown here is derived from an EMBL/GenBank/DDBJ whole genome shotgun (WGS) entry which is preliminary data.</text>
</comment>
<evidence type="ECO:0000259" key="1">
    <source>
        <dbReference type="Pfam" id="PF11935"/>
    </source>
</evidence>
<evidence type="ECO:0000313" key="3">
    <source>
        <dbReference type="Proteomes" id="UP001454036"/>
    </source>
</evidence>
<evidence type="ECO:0000313" key="2">
    <source>
        <dbReference type="EMBL" id="GAA0184845.1"/>
    </source>
</evidence>
<dbReference type="Proteomes" id="UP001454036">
    <property type="component" value="Unassembled WGS sequence"/>
</dbReference>
<dbReference type="PANTHER" id="PTHR47184">
    <property type="entry name" value="PHOSPHATIDYLINOSITOL 3-AND 4-KINASE FAMILY PROTEIN-RELATED"/>
    <property type="match status" value="1"/>
</dbReference>
<sequence length="247" mass="27457">MGGVLREQALPLLAAANNHGDLAVKLSSLKQVKDLILSAEPSSAADLFPYLLDLQSSPEPLVRKFLLEVLEDIGLNGLKHSSILMSLLFILLKDHSPLVAKQAIVTGTNIFCSVLQELSLQFHRHLTVERWLDDLWMWMVKFKGSVHSLLFEDGPLGLKLLAVKFLEIYILLFTEDGSDSDKVMAEALGRHRRTFNISWLVGHHPVLDPAVLSADANRTFNLLMDLLRSASSVPALLTISIINRCVF</sequence>
<dbReference type="EMBL" id="BAABME010012215">
    <property type="protein sequence ID" value="GAA0184845.1"/>
    <property type="molecule type" value="Genomic_DNA"/>
</dbReference>
<dbReference type="InterPro" id="IPR016024">
    <property type="entry name" value="ARM-type_fold"/>
</dbReference>
<gene>
    <name evidence="2" type="ORF">LIER_32133</name>
</gene>
<dbReference type="InterPro" id="IPR011989">
    <property type="entry name" value="ARM-like"/>
</dbReference>
<dbReference type="SUPFAM" id="SSF48371">
    <property type="entry name" value="ARM repeat"/>
    <property type="match status" value="1"/>
</dbReference>
<dbReference type="InterPro" id="IPR032460">
    <property type="entry name" value="Symplekin/Pta1_N"/>
</dbReference>
<dbReference type="Gene3D" id="1.25.10.10">
    <property type="entry name" value="Leucine-rich Repeat Variant"/>
    <property type="match status" value="1"/>
</dbReference>
<protein>
    <submittedName>
        <fullName evidence="2">Kinase</fullName>
    </submittedName>
</protein>
<keyword evidence="2" id="KW-0418">Kinase</keyword>
<dbReference type="GO" id="GO:0016301">
    <property type="term" value="F:kinase activity"/>
    <property type="evidence" value="ECO:0007669"/>
    <property type="project" value="UniProtKB-KW"/>
</dbReference>
<keyword evidence="2" id="KW-0808">Transferase</keyword>
<dbReference type="Pfam" id="PF11935">
    <property type="entry name" value="SYMPK_PTA1_N"/>
    <property type="match status" value="1"/>
</dbReference>
<keyword evidence="3" id="KW-1185">Reference proteome</keyword>
<name>A0AAV3RW57_LITER</name>
<accession>A0AAV3RW57</accession>
<dbReference type="PANTHER" id="PTHR47184:SF3">
    <property type="entry name" value="PHOSPHATIDYLINOSITOL 3-AND 4-KINASE FAMILY PROTEIN-RELATED"/>
    <property type="match status" value="1"/>
</dbReference>
<proteinExistence type="predicted"/>
<dbReference type="AlphaFoldDB" id="A0AAV3RW57"/>
<reference evidence="2 3" key="1">
    <citation type="submission" date="2024-01" db="EMBL/GenBank/DDBJ databases">
        <title>The complete chloroplast genome sequence of Lithospermum erythrorhizon: insights into the phylogenetic relationship among Boraginaceae species and the maternal lineages of purple gromwells.</title>
        <authorList>
            <person name="Okada T."/>
            <person name="Watanabe K."/>
        </authorList>
    </citation>
    <scope>NUCLEOTIDE SEQUENCE [LARGE SCALE GENOMIC DNA]</scope>
</reference>
<feature type="domain" description="Symplekin/Pta1 N-terminal" evidence="1">
    <location>
        <begin position="97"/>
        <end position="246"/>
    </location>
</feature>